<name>A0A7X6HBY2_9MICC</name>
<keyword evidence="3" id="KW-1185">Reference proteome</keyword>
<keyword evidence="1" id="KW-1133">Transmembrane helix</keyword>
<dbReference type="AlphaFoldDB" id="A0A7X6HBY2"/>
<keyword evidence="1" id="KW-0812">Transmembrane</keyword>
<proteinExistence type="predicted"/>
<evidence type="ECO:0000256" key="1">
    <source>
        <dbReference type="SAM" id="Phobius"/>
    </source>
</evidence>
<keyword evidence="1" id="KW-0472">Membrane</keyword>
<dbReference type="RefSeq" id="WP_168485501.1">
    <property type="nucleotide sequence ID" value="NZ_JAAZSQ010000004.1"/>
</dbReference>
<evidence type="ECO:0000313" key="2">
    <source>
        <dbReference type="EMBL" id="NKX54151.1"/>
    </source>
</evidence>
<dbReference type="Proteomes" id="UP000544090">
    <property type="component" value="Unassembled WGS sequence"/>
</dbReference>
<comment type="caution">
    <text evidence="2">The sequence shown here is derived from an EMBL/GenBank/DDBJ whole genome shotgun (WGS) entry which is preliminary data.</text>
</comment>
<protein>
    <submittedName>
        <fullName evidence="2">Uncharacterized protein</fullName>
    </submittedName>
</protein>
<reference evidence="2 3" key="1">
    <citation type="submission" date="2020-04" db="EMBL/GenBank/DDBJ databases">
        <title>Arthrobacter sp. nov.</title>
        <authorList>
            <person name="Liu S."/>
        </authorList>
    </citation>
    <scope>NUCLEOTIDE SEQUENCE [LARGE SCALE GENOMIC DNA]</scope>
    <source>
        <strain evidence="2 3">E918</strain>
    </source>
</reference>
<dbReference type="EMBL" id="JAAZSQ010000004">
    <property type="protein sequence ID" value="NKX54151.1"/>
    <property type="molecule type" value="Genomic_DNA"/>
</dbReference>
<organism evidence="2 3">
    <name type="scientific">Arthrobacter mobilis</name>
    <dbReference type="NCBI Taxonomy" id="2724944"/>
    <lineage>
        <taxon>Bacteria</taxon>
        <taxon>Bacillati</taxon>
        <taxon>Actinomycetota</taxon>
        <taxon>Actinomycetes</taxon>
        <taxon>Micrococcales</taxon>
        <taxon>Micrococcaceae</taxon>
        <taxon>Arthrobacter</taxon>
    </lineage>
</organism>
<evidence type="ECO:0000313" key="3">
    <source>
        <dbReference type="Proteomes" id="UP000544090"/>
    </source>
</evidence>
<gene>
    <name evidence="2" type="ORF">HGG74_06250</name>
</gene>
<accession>A0A7X6HBY2</accession>
<feature type="transmembrane region" description="Helical" evidence="1">
    <location>
        <begin position="20"/>
        <end position="43"/>
    </location>
</feature>
<sequence length="71" mass="7733">MDWVAAATSPAVETASETDWLGQGLLAGAFVVVGALISTGAAWPHDEHKAWPDVPRRWDADIRTYGRNSWP</sequence>